<gene>
    <name evidence="2" type="ORF">C7457_0594</name>
</gene>
<dbReference type="EMBL" id="RBIE01000001">
    <property type="protein sequence ID" value="RKQ63714.1"/>
    <property type="molecule type" value="Genomic_DNA"/>
</dbReference>
<dbReference type="RefSeq" id="WP_170137333.1">
    <property type="nucleotide sequence ID" value="NZ_RBIE01000001.1"/>
</dbReference>
<organism evidence="2 3">
    <name type="scientific">Thermovibrio guaymasensis</name>
    <dbReference type="NCBI Taxonomy" id="240167"/>
    <lineage>
        <taxon>Bacteria</taxon>
        <taxon>Pseudomonadati</taxon>
        <taxon>Aquificota</taxon>
        <taxon>Aquificia</taxon>
        <taxon>Desulfurobacteriales</taxon>
        <taxon>Desulfurobacteriaceae</taxon>
        <taxon>Thermovibrio</taxon>
    </lineage>
</organism>
<proteinExistence type="predicted"/>
<evidence type="ECO:0000313" key="3">
    <source>
        <dbReference type="Proteomes" id="UP000280881"/>
    </source>
</evidence>
<reference evidence="2 3" key="1">
    <citation type="submission" date="2018-10" db="EMBL/GenBank/DDBJ databases">
        <title>Genomic Encyclopedia of Type Strains, Phase IV (KMG-IV): sequencing the most valuable type-strain genomes for metagenomic binning, comparative biology and taxonomic classification.</title>
        <authorList>
            <person name="Goeker M."/>
        </authorList>
    </citation>
    <scope>NUCLEOTIDE SEQUENCE [LARGE SCALE GENOMIC DNA]</scope>
    <source>
        <strain evidence="2 3">DSM 15521</strain>
    </source>
</reference>
<accession>A0A420W8T6</accession>
<keyword evidence="1" id="KW-1133">Transmembrane helix</keyword>
<dbReference type="AlphaFoldDB" id="A0A420W8T6"/>
<evidence type="ECO:0000256" key="1">
    <source>
        <dbReference type="SAM" id="Phobius"/>
    </source>
</evidence>
<keyword evidence="1" id="KW-0472">Membrane</keyword>
<sequence>MKGSSLLFMNFAWIVVFSFVVFCFTVILREGKRKVNKRKEVENEFEREEIT</sequence>
<comment type="caution">
    <text evidence="2">The sequence shown here is derived from an EMBL/GenBank/DDBJ whole genome shotgun (WGS) entry which is preliminary data.</text>
</comment>
<keyword evidence="1" id="KW-0812">Transmembrane</keyword>
<feature type="transmembrane region" description="Helical" evidence="1">
    <location>
        <begin position="6"/>
        <end position="28"/>
    </location>
</feature>
<evidence type="ECO:0008006" key="4">
    <source>
        <dbReference type="Google" id="ProtNLM"/>
    </source>
</evidence>
<keyword evidence="3" id="KW-1185">Reference proteome</keyword>
<name>A0A420W8T6_9BACT</name>
<evidence type="ECO:0000313" key="2">
    <source>
        <dbReference type="EMBL" id="RKQ63714.1"/>
    </source>
</evidence>
<dbReference type="Proteomes" id="UP000280881">
    <property type="component" value="Unassembled WGS sequence"/>
</dbReference>
<protein>
    <recommendedName>
        <fullName evidence="4">CcmD family protein</fullName>
    </recommendedName>
</protein>